<reference evidence="1" key="1">
    <citation type="submission" date="2013-04" db="EMBL/GenBank/DDBJ databases">
        <title>The genome sequencing project of 58 acetic acid bacteria.</title>
        <authorList>
            <person name="Okamoto-Kainuma A."/>
            <person name="Ishikawa M."/>
            <person name="Umino S."/>
            <person name="Koizumi Y."/>
            <person name="Shiwa Y."/>
            <person name="Yoshikawa H."/>
            <person name="Matsutani M."/>
            <person name="Matsushita K."/>
        </authorList>
    </citation>
    <scope>NUCLEOTIDE SEQUENCE</scope>
    <source>
        <strain evidence="1">DSM 15669</strain>
    </source>
</reference>
<dbReference type="EMBL" id="BAQD01000139">
    <property type="protein sequence ID" value="GBQ08744.1"/>
    <property type="molecule type" value="Genomic_DNA"/>
</dbReference>
<name>A0ABQ0P1A9_9PROT</name>
<proteinExistence type="predicted"/>
<protein>
    <recommendedName>
        <fullName evidence="3">Tail fiber protein</fullName>
    </recommendedName>
</protein>
<evidence type="ECO:0008006" key="3">
    <source>
        <dbReference type="Google" id="ProtNLM"/>
    </source>
</evidence>
<evidence type="ECO:0000313" key="2">
    <source>
        <dbReference type="Proteomes" id="UP001062901"/>
    </source>
</evidence>
<evidence type="ECO:0000313" key="1">
    <source>
        <dbReference type="EMBL" id="GBQ08744.1"/>
    </source>
</evidence>
<keyword evidence="2" id="KW-1185">Reference proteome</keyword>
<gene>
    <name evidence="1" type="ORF">AA15669_1889</name>
</gene>
<organism evidence="1 2">
    <name type="scientific">Saccharibacter floricola DSM 15669</name>
    <dbReference type="NCBI Taxonomy" id="1123227"/>
    <lineage>
        <taxon>Bacteria</taxon>
        <taxon>Pseudomonadati</taxon>
        <taxon>Pseudomonadota</taxon>
        <taxon>Alphaproteobacteria</taxon>
        <taxon>Acetobacterales</taxon>
        <taxon>Acetobacteraceae</taxon>
        <taxon>Saccharibacter</taxon>
    </lineage>
</organism>
<comment type="caution">
    <text evidence="1">The sequence shown here is derived from an EMBL/GenBank/DDBJ whole genome shotgun (WGS) entry which is preliminary data.</text>
</comment>
<sequence>MSPQNTTPNWHSYIDTGNSADIVKSTTVAQAIGNKIDAINGQATELALDTSSTLDGMTVEEVLARLRTLHDTLASLNDSAPLSGTAGLVSEDHPGIGLHTRGSDNAVLYGDATNGWRPLALTSDLQSESQRAQQAEGNLVSGTKGLDAYSRQIVSIKSQYADSNNQKPIGIGYLDTSGFYQTVITKDGADQRYASREDLQQEIQRAQQAESQSVSGSYTIQRFSASISDGGWVGLPWSFADDDVTFIVQPFVSKTYINIVSIDYDAPTPRNRNGFTAKVFSSNGSIVGWSPFSLIYDVIAIGKTS</sequence>
<dbReference type="Proteomes" id="UP001062901">
    <property type="component" value="Unassembled WGS sequence"/>
</dbReference>
<accession>A0ABQ0P1A9</accession>
<dbReference type="RefSeq" id="WP_018981265.1">
    <property type="nucleotide sequence ID" value="NZ_BAQD01000139.1"/>
</dbReference>